<organism evidence="1 2">
    <name type="scientific">Insulibacter thermoxylanivorax</name>
    <dbReference type="NCBI Taxonomy" id="2749268"/>
    <lineage>
        <taxon>Bacteria</taxon>
        <taxon>Bacillati</taxon>
        <taxon>Bacillota</taxon>
        <taxon>Bacilli</taxon>
        <taxon>Bacillales</taxon>
        <taxon>Paenibacillaceae</taxon>
        <taxon>Insulibacter</taxon>
    </lineage>
</organism>
<dbReference type="AlphaFoldDB" id="A0A916QH53"/>
<dbReference type="PANTHER" id="PTHR36112:SF1">
    <property type="entry name" value="RIBOSOMAL RNA SMALL SUBUNIT METHYLTRANSFERASE J"/>
    <property type="match status" value="1"/>
</dbReference>
<sequence>MIVTTSFRPSPRLVEEAERWAEQLGLRLVKRGNRTISALQRRYKVRDVLVVTEEGLRCYREANPPLFFHPGSAFFRIKRMLATGEQEPLLTIPGVQPGDTIVDCTAGLCSDALTFSYAVGERGRVIAIEADPTVSLIVREGLRTYETELPEVNEAMRRIEVMQGDHRKILSGMPDRSADIVYFDPMFRSPIEESSGIAPLRSFACEQPITAEAVAEARRVARRAVVMKELRGSSQFAKLGFVEDDRRNSKIAYGVIRI</sequence>
<accession>A0A916QH53</accession>
<gene>
    <name evidence="1" type="primary">ypiP</name>
    <name evidence="1" type="ORF">PRECH8_15880</name>
</gene>
<reference evidence="1" key="1">
    <citation type="submission" date="2020-08" db="EMBL/GenBank/DDBJ databases">
        <authorList>
            <person name="Uke A."/>
            <person name="Chhe C."/>
            <person name="Baramee S."/>
            <person name="Kosugi A."/>
        </authorList>
    </citation>
    <scope>NUCLEOTIDE SEQUENCE</scope>
    <source>
        <strain evidence="1">DA-C8</strain>
    </source>
</reference>
<dbReference type="SUPFAM" id="SSF53335">
    <property type="entry name" value="S-adenosyl-L-methionine-dependent methyltransferases"/>
    <property type="match status" value="1"/>
</dbReference>
<dbReference type="GO" id="GO:0008990">
    <property type="term" value="F:rRNA (guanine-N2-)-methyltransferase activity"/>
    <property type="evidence" value="ECO:0007669"/>
    <property type="project" value="InterPro"/>
</dbReference>
<dbReference type="Proteomes" id="UP000654993">
    <property type="component" value="Unassembled WGS sequence"/>
</dbReference>
<dbReference type="PANTHER" id="PTHR36112">
    <property type="entry name" value="RIBOSOMAL RNA SMALL SUBUNIT METHYLTRANSFERASE J"/>
    <property type="match status" value="1"/>
</dbReference>
<reference evidence="1" key="2">
    <citation type="journal article" date="2021" name="Data Brief">
        <title>Draft genome sequence data of the facultative, thermophilic, xylanolytic bacterium Paenibacillus sp. strain DA-C8.</title>
        <authorList>
            <person name="Chhe C."/>
            <person name="Uke A."/>
            <person name="Baramee S."/>
            <person name="Ungkulpasvich U."/>
            <person name="Tachaapaikoon C."/>
            <person name="Pason P."/>
            <person name="Waeonukul R."/>
            <person name="Ratanakhanokchai K."/>
            <person name="Kosugi A."/>
        </authorList>
    </citation>
    <scope>NUCLEOTIDE SEQUENCE</scope>
    <source>
        <strain evidence="1">DA-C8</strain>
    </source>
</reference>
<proteinExistence type="predicted"/>
<evidence type="ECO:0000313" key="1">
    <source>
        <dbReference type="EMBL" id="GFR38292.1"/>
    </source>
</evidence>
<comment type="caution">
    <text evidence="1">The sequence shown here is derived from an EMBL/GenBank/DDBJ whole genome shotgun (WGS) entry which is preliminary data.</text>
</comment>
<evidence type="ECO:0000313" key="2">
    <source>
        <dbReference type="Proteomes" id="UP000654993"/>
    </source>
</evidence>
<keyword evidence="2" id="KW-1185">Reference proteome</keyword>
<name>A0A916QH53_9BACL</name>
<protein>
    <recommendedName>
        <fullName evidence="3">SAM-dependent methyltransferase</fullName>
    </recommendedName>
</protein>
<dbReference type="EMBL" id="BMAQ01000014">
    <property type="protein sequence ID" value="GFR38292.1"/>
    <property type="molecule type" value="Genomic_DNA"/>
</dbReference>
<evidence type="ECO:0008006" key="3">
    <source>
        <dbReference type="Google" id="ProtNLM"/>
    </source>
</evidence>
<dbReference type="Pfam" id="PF04445">
    <property type="entry name" value="SAM_MT"/>
    <property type="match status" value="1"/>
</dbReference>
<dbReference type="Gene3D" id="3.40.50.150">
    <property type="entry name" value="Vaccinia Virus protein VP39"/>
    <property type="match status" value="1"/>
</dbReference>
<dbReference type="InterPro" id="IPR029063">
    <property type="entry name" value="SAM-dependent_MTases_sf"/>
</dbReference>
<dbReference type="RefSeq" id="WP_200966534.1">
    <property type="nucleotide sequence ID" value="NZ_BMAQ01000014.1"/>
</dbReference>
<dbReference type="InterPro" id="IPR007536">
    <property type="entry name" value="16SrRNA_methylTrfase_J"/>
</dbReference>